<proteinExistence type="predicted"/>
<dbReference type="EMBL" id="KQ421288">
    <property type="protein sequence ID" value="KOF77858.1"/>
    <property type="molecule type" value="Genomic_DNA"/>
</dbReference>
<organism evidence="1">
    <name type="scientific">Octopus bimaculoides</name>
    <name type="common">California two-spotted octopus</name>
    <dbReference type="NCBI Taxonomy" id="37653"/>
    <lineage>
        <taxon>Eukaryota</taxon>
        <taxon>Metazoa</taxon>
        <taxon>Spiralia</taxon>
        <taxon>Lophotrochozoa</taxon>
        <taxon>Mollusca</taxon>
        <taxon>Cephalopoda</taxon>
        <taxon>Coleoidea</taxon>
        <taxon>Octopodiformes</taxon>
        <taxon>Octopoda</taxon>
        <taxon>Incirrata</taxon>
        <taxon>Octopodidae</taxon>
        <taxon>Octopus</taxon>
    </lineage>
</organism>
<gene>
    <name evidence="1" type="ORF">OCBIM_22031595mg</name>
</gene>
<evidence type="ECO:0000313" key="1">
    <source>
        <dbReference type="EMBL" id="KOF77858.1"/>
    </source>
</evidence>
<reference evidence="1" key="1">
    <citation type="submission" date="2015-07" db="EMBL/GenBank/DDBJ databases">
        <title>MeaNS - Measles Nucleotide Surveillance Program.</title>
        <authorList>
            <person name="Tran T."/>
            <person name="Druce J."/>
        </authorList>
    </citation>
    <scope>NUCLEOTIDE SEQUENCE</scope>
    <source>
        <strain evidence="1">UCB-OBI-ISO-001</strain>
        <tissue evidence="1">Gonad</tissue>
    </source>
</reference>
<name>A0A0L8GLN6_OCTBM</name>
<dbReference type="AlphaFoldDB" id="A0A0L8GLN6"/>
<sequence length="86" mass="9794">MVVLDGVSIESIKPWRWIDSLLKHQIEYLMRFLFLSFQTATTQVPSFVSLGVPFFIFNILSDVRSGDMHAMAIVGLLQNPFSSVCR</sequence>
<protein>
    <submittedName>
        <fullName evidence="1">Uncharacterized protein</fullName>
    </submittedName>
</protein>
<accession>A0A0L8GLN6</accession>